<reference evidence="2 3" key="1">
    <citation type="journal article" date="2019" name="PLoS ONE">
        <title>Comparative genome analysis indicates high evolutionary potential of pathogenicity genes in Colletotrichum tanaceti.</title>
        <authorList>
            <person name="Lelwala R.V."/>
            <person name="Korhonen P.K."/>
            <person name="Young N.D."/>
            <person name="Scott J.B."/>
            <person name="Ades P.A."/>
            <person name="Gasser R.B."/>
            <person name="Taylor P.W.J."/>
        </authorList>
    </citation>
    <scope>NUCLEOTIDE SEQUENCE [LARGE SCALE GENOMIC DNA]</scope>
    <source>
        <strain evidence="2">BRIP57314</strain>
    </source>
</reference>
<dbReference type="AlphaFoldDB" id="A0A4U6X759"/>
<comment type="caution">
    <text evidence="2">The sequence shown here is derived from an EMBL/GenBank/DDBJ whole genome shotgun (WGS) entry which is preliminary data.</text>
</comment>
<dbReference type="STRING" id="1306861.A0A4U6X759"/>
<organism evidence="2 3">
    <name type="scientific">Colletotrichum tanaceti</name>
    <dbReference type="NCBI Taxonomy" id="1306861"/>
    <lineage>
        <taxon>Eukaryota</taxon>
        <taxon>Fungi</taxon>
        <taxon>Dikarya</taxon>
        <taxon>Ascomycota</taxon>
        <taxon>Pezizomycotina</taxon>
        <taxon>Sordariomycetes</taxon>
        <taxon>Hypocreomycetidae</taxon>
        <taxon>Glomerellales</taxon>
        <taxon>Glomerellaceae</taxon>
        <taxon>Colletotrichum</taxon>
        <taxon>Colletotrichum destructivum species complex</taxon>
    </lineage>
</organism>
<keyword evidence="1" id="KW-0732">Signal</keyword>
<evidence type="ECO:0000256" key="1">
    <source>
        <dbReference type="SAM" id="SignalP"/>
    </source>
</evidence>
<feature type="chain" id="PRO_5020974373" evidence="1">
    <location>
        <begin position="21"/>
        <end position="137"/>
    </location>
</feature>
<proteinExistence type="predicted"/>
<sequence>MKSFQALAVLSYALVGGVVGSSPSRRQASNWILGPINLGISTGQIGSISISLVTFSDEVIDISGISIFGNVNDGGSVNCTAESDTGNGALVGPVPIPAEGSRQISLSLVTFADEVIDFSNVSVFGDVNDAGCEESNM</sequence>
<evidence type="ECO:0000313" key="3">
    <source>
        <dbReference type="Proteomes" id="UP000310108"/>
    </source>
</evidence>
<name>A0A4U6X759_9PEZI</name>
<dbReference type="EMBL" id="PJEX01000316">
    <property type="protein sequence ID" value="TKW51321.1"/>
    <property type="molecule type" value="Genomic_DNA"/>
</dbReference>
<protein>
    <submittedName>
        <fullName evidence="2">Uncharacterized protein</fullName>
    </submittedName>
</protein>
<keyword evidence="3" id="KW-1185">Reference proteome</keyword>
<dbReference type="Proteomes" id="UP000310108">
    <property type="component" value="Unassembled WGS sequence"/>
</dbReference>
<accession>A0A4U6X759</accession>
<gene>
    <name evidence="2" type="ORF">CTA1_10980</name>
</gene>
<feature type="signal peptide" evidence="1">
    <location>
        <begin position="1"/>
        <end position="20"/>
    </location>
</feature>
<evidence type="ECO:0000313" key="2">
    <source>
        <dbReference type="EMBL" id="TKW51321.1"/>
    </source>
</evidence>